<keyword evidence="2" id="KW-1185">Reference proteome</keyword>
<evidence type="ECO:0000313" key="1">
    <source>
        <dbReference type="EMBL" id="KFO24098.1"/>
    </source>
</evidence>
<sequence>MTFSLGLQCSVLTVTMETVEEALIILK</sequence>
<dbReference type="Proteomes" id="UP000028990">
    <property type="component" value="Unassembled WGS sequence"/>
</dbReference>
<evidence type="ECO:0000313" key="2">
    <source>
        <dbReference type="Proteomes" id="UP000028990"/>
    </source>
</evidence>
<proteinExistence type="predicted"/>
<dbReference type="EMBL" id="KN123649">
    <property type="protein sequence ID" value="KFO24098.1"/>
    <property type="molecule type" value="Genomic_DNA"/>
</dbReference>
<dbReference type="AlphaFoldDB" id="A0A091D0R7"/>
<protein>
    <submittedName>
        <fullName evidence="1">Uncharacterized protein</fullName>
    </submittedName>
</protein>
<name>A0A091D0R7_FUKDA</name>
<organism evidence="1 2">
    <name type="scientific">Fukomys damarensis</name>
    <name type="common">Damaraland mole rat</name>
    <name type="synonym">Cryptomys damarensis</name>
    <dbReference type="NCBI Taxonomy" id="885580"/>
    <lineage>
        <taxon>Eukaryota</taxon>
        <taxon>Metazoa</taxon>
        <taxon>Chordata</taxon>
        <taxon>Craniata</taxon>
        <taxon>Vertebrata</taxon>
        <taxon>Euteleostomi</taxon>
        <taxon>Mammalia</taxon>
        <taxon>Eutheria</taxon>
        <taxon>Euarchontoglires</taxon>
        <taxon>Glires</taxon>
        <taxon>Rodentia</taxon>
        <taxon>Hystricomorpha</taxon>
        <taxon>Bathyergidae</taxon>
        <taxon>Fukomys</taxon>
    </lineage>
</organism>
<gene>
    <name evidence="1" type="ORF">H920_14495</name>
</gene>
<reference evidence="1 2" key="1">
    <citation type="submission" date="2013-11" db="EMBL/GenBank/DDBJ databases">
        <title>The Damaraland mole rat (Fukomys damarensis) genome and evolution of African mole rats.</title>
        <authorList>
            <person name="Gladyshev V.N."/>
            <person name="Fang X."/>
        </authorList>
    </citation>
    <scope>NUCLEOTIDE SEQUENCE [LARGE SCALE GENOMIC DNA]</scope>
    <source>
        <tissue evidence="1">Liver</tissue>
    </source>
</reference>
<accession>A0A091D0R7</accession>